<comment type="caution">
    <text evidence="2">The sequence shown here is derived from an EMBL/GenBank/DDBJ whole genome shotgun (WGS) entry which is preliminary data.</text>
</comment>
<feature type="transmembrane region" description="Helical" evidence="1">
    <location>
        <begin position="32"/>
        <end position="48"/>
    </location>
</feature>
<name>A0A0W7WPE6_9RHOB</name>
<proteinExistence type="predicted"/>
<dbReference type="AlphaFoldDB" id="A0A0W7WPE6"/>
<sequence>MSGSGPALAGLAALCIAGLVLRAPGAWAVPALDVVGALWGLGLWALYLRAGAERVLAVALLTGAVASLSGPLAAQLPADVRPLLLAAGGIAVLGLQAAAAERAGTLSQAVAVPLAVYCGLRLSGAWEGPEAALAAGAALGLVLLARLVRAQVLPAALAGTGLALGLVLVLS</sequence>
<evidence type="ECO:0000313" key="3">
    <source>
        <dbReference type="Proteomes" id="UP000054396"/>
    </source>
</evidence>
<feature type="transmembrane region" description="Helical" evidence="1">
    <location>
        <begin position="55"/>
        <end position="74"/>
    </location>
</feature>
<keyword evidence="1" id="KW-0812">Transmembrane</keyword>
<gene>
    <name evidence="2" type="ORF">AVJ23_01575</name>
</gene>
<organism evidence="2 3">
    <name type="scientific">Pseudoponticoccus marisrubri</name>
    <dbReference type="NCBI Taxonomy" id="1685382"/>
    <lineage>
        <taxon>Bacteria</taxon>
        <taxon>Pseudomonadati</taxon>
        <taxon>Pseudomonadota</taxon>
        <taxon>Alphaproteobacteria</taxon>
        <taxon>Rhodobacterales</taxon>
        <taxon>Roseobacteraceae</taxon>
        <taxon>Pseudoponticoccus</taxon>
    </lineage>
</organism>
<dbReference type="RefSeq" id="WP_058860393.1">
    <property type="nucleotide sequence ID" value="NZ_LPXO01000001.1"/>
</dbReference>
<keyword evidence="1" id="KW-0472">Membrane</keyword>
<dbReference type="Proteomes" id="UP000054396">
    <property type="component" value="Unassembled WGS sequence"/>
</dbReference>
<accession>A0A0W7WPE6</accession>
<evidence type="ECO:0000313" key="2">
    <source>
        <dbReference type="EMBL" id="KUF12447.1"/>
    </source>
</evidence>
<evidence type="ECO:0000256" key="1">
    <source>
        <dbReference type="SAM" id="Phobius"/>
    </source>
</evidence>
<dbReference type="EMBL" id="LPXO01000001">
    <property type="protein sequence ID" value="KUF12447.1"/>
    <property type="molecule type" value="Genomic_DNA"/>
</dbReference>
<reference evidence="2 3" key="1">
    <citation type="submission" date="2015-12" db="EMBL/GenBank/DDBJ databases">
        <authorList>
            <person name="Shamseldin A."/>
            <person name="Moawad H."/>
            <person name="Abd El-Rahim W.M."/>
            <person name="Sadowsky M.J."/>
        </authorList>
    </citation>
    <scope>NUCLEOTIDE SEQUENCE [LARGE SCALE GENOMIC DNA]</scope>
    <source>
        <strain evidence="2 3">SJ5A-1</strain>
    </source>
</reference>
<dbReference type="STRING" id="1685382.AVJ23_01575"/>
<feature type="transmembrane region" description="Helical" evidence="1">
    <location>
        <begin position="153"/>
        <end position="170"/>
    </location>
</feature>
<keyword evidence="1" id="KW-1133">Transmembrane helix</keyword>
<keyword evidence="3" id="KW-1185">Reference proteome</keyword>
<protein>
    <submittedName>
        <fullName evidence="2">Uncharacterized protein</fullName>
    </submittedName>
</protein>